<keyword evidence="7" id="KW-1185">Reference proteome</keyword>
<dbReference type="GO" id="GO:0000139">
    <property type="term" value="C:Golgi membrane"/>
    <property type="evidence" value="ECO:0007669"/>
    <property type="project" value="TreeGrafter"/>
</dbReference>
<dbReference type="HOGENOM" id="CLU_1210536_0_0_1"/>
<feature type="transmembrane region" description="Helical" evidence="5">
    <location>
        <begin position="179"/>
        <end position="202"/>
    </location>
</feature>
<dbReference type="Pfam" id="PF08507">
    <property type="entry name" value="COPI_assoc"/>
    <property type="match status" value="1"/>
</dbReference>
<comment type="subcellular location">
    <subcellularLocation>
        <location evidence="1">Membrane</location>
        <topology evidence="1">Multi-pass membrane protein</topology>
    </subcellularLocation>
</comment>
<sequence>MDRIQQNPEELMRFANILASMGSMGSWQLGSWANGQMGVHGYSHLLATWPVRALYRQLSNQPSLASPPTAHGPNDHSSLTQAERGVGSIINLSFSSIIIGVYELMREASRAECQGRSLAPFLRSVADDSFGAGLIALELVPSADHYSAQIARYASFLHSFLGRGVFYLFLGVLMLNYYVILYVCGTAVAVVGLVYIALHFWAPFDPPSTMKPPSMDPEAQPVWQAPTED</sequence>
<dbReference type="GO" id="GO:0016192">
    <property type="term" value="P:vesicle-mediated transport"/>
    <property type="evidence" value="ECO:0007669"/>
    <property type="project" value="TreeGrafter"/>
</dbReference>
<evidence type="ECO:0000256" key="5">
    <source>
        <dbReference type="SAM" id="Phobius"/>
    </source>
</evidence>
<evidence type="ECO:0000256" key="1">
    <source>
        <dbReference type="ARBA" id="ARBA00004141"/>
    </source>
</evidence>
<evidence type="ECO:0000256" key="4">
    <source>
        <dbReference type="ARBA" id="ARBA00023136"/>
    </source>
</evidence>
<comment type="caution">
    <text evidence="6">The sequence shown here is derived from an EMBL/GenBank/DDBJ whole genome shotgun (WGS) entry which is preliminary data.</text>
</comment>
<evidence type="ECO:0000256" key="3">
    <source>
        <dbReference type="ARBA" id="ARBA00022989"/>
    </source>
</evidence>
<protein>
    <submittedName>
        <fullName evidence="6">Uncharacterized protein</fullName>
    </submittedName>
</protein>
<keyword evidence="3 5" id="KW-1133">Transmembrane helix</keyword>
<gene>
    <name evidence="6" type="ORF">A1Q2_03703</name>
</gene>
<dbReference type="EMBL" id="AMBO01000302">
    <property type="protein sequence ID" value="EKD02003.1"/>
    <property type="molecule type" value="Genomic_DNA"/>
</dbReference>
<dbReference type="InterPro" id="IPR013714">
    <property type="entry name" value="Golgi_TVP15"/>
</dbReference>
<proteinExistence type="predicted"/>
<feature type="transmembrane region" description="Helical" evidence="5">
    <location>
        <begin position="153"/>
        <end position="173"/>
    </location>
</feature>
<dbReference type="InParanoid" id="K1VZ02"/>
<dbReference type="OrthoDB" id="423534at2759"/>
<dbReference type="eggNOG" id="ENOG502S6ZT">
    <property type="taxonomic scope" value="Eukaryota"/>
</dbReference>
<reference evidence="6 7" key="1">
    <citation type="journal article" date="2012" name="Eukaryot. Cell">
        <title>Genome sequence of the Trichosporon asahii environmental strain CBS 8904.</title>
        <authorList>
            <person name="Yang R.Y."/>
            <person name="Li H.T."/>
            <person name="Zhu H."/>
            <person name="Zhou G.P."/>
            <person name="Wang M."/>
            <person name="Wang L."/>
        </authorList>
    </citation>
    <scope>NUCLEOTIDE SEQUENCE [LARGE SCALE GENOMIC DNA]</scope>
    <source>
        <strain evidence="6 7">CBS 8904</strain>
    </source>
</reference>
<keyword evidence="4 5" id="KW-0472">Membrane</keyword>
<name>K1VZ02_TRIAC</name>
<organism evidence="6 7">
    <name type="scientific">Trichosporon asahii var. asahii (strain CBS 8904)</name>
    <name type="common">Yeast</name>
    <dbReference type="NCBI Taxonomy" id="1220162"/>
    <lineage>
        <taxon>Eukaryota</taxon>
        <taxon>Fungi</taxon>
        <taxon>Dikarya</taxon>
        <taxon>Basidiomycota</taxon>
        <taxon>Agaricomycotina</taxon>
        <taxon>Tremellomycetes</taxon>
        <taxon>Trichosporonales</taxon>
        <taxon>Trichosporonaceae</taxon>
        <taxon>Trichosporon</taxon>
    </lineage>
</organism>
<accession>K1VZ02</accession>
<dbReference type="AlphaFoldDB" id="K1VZ02"/>
<dbReference type="PANTHER" id="PTHR28128:SF1">
    <property type="entry name" value="GOLGI APPARATUS MEMBRANE PROTEIN TVP15"/>
    <property type="match status" value="1"/>
</dbReference>
<dbReference type="PANTHER" id="PTHR28128">
    <property type="entry name" value="GOLGI APPARATUS MEMBRANE PROTEIN TVP15"/>
    <property type="match status" value="1"/>
</dbReference>
<keyword evidence="2 5" id="KW-0812">Transmembrane</keyword>
<dbReference type="Proteomes" id="UP000006757">
    <property type="component" value="Unassembled WGS sequence"/>
</dbReference>
<evidence type="ECO:0000313" key="7">
    <source>
        <dbReference type="Proteomes" id="UP000006757"/>
    </source>
</evidence>
<evidence type="ECO:0000313" key="6">
    <source>
        <dbReference type="EMBL" id="EKD02003.1"/>
    </source>
</evidence>
<evidence type="ECO:0000256" key="2">
    <source>
        <dbReference type="ARBA" id="ARBA00022692"/>
    </source>
</evidence>